<dbReference type="EMBL" id="JAUSXK010000001">
    <property type="protein sequence ID" value="MDQ0644972.1"/>
    <property type="molecule type" value="Genomic_DNA"/>
</dbReference>
<feature type="transmembrane region" description="Helical" evidence="1">
    <location>
        <begin position="20"/>
        <end position="41"/>
    </location>
</feature>
<organism evidence="2 3">
    <name type="scientific">Microbacterium murale</name>
    <dbReference type="NCBI Taxonomy" id="1081040"/>
    <lineage>
        <taxon>Bacteria</taxon>
        <taxon>Bacillati</taxon>
        <taxon>Actinomycetota</taxon>
        <taxon>Actinomycetes</taxon>
        <taxon>Micrococcales</taxon>
        <taxon>Microbacteriaceae</taxon>
        <taxon>Microbacterium</taxon>
    </lineage>
</organism>
<feature type="transmembrane region" description="Helical" evidence="1">
    <location>
        <begin position="231"/>
        <end position="251"/>
    </location>
</feature>
<feature type="transmembrane region" description="Helical" evidence="1">
    <location>
        <begin position="334"/>
        <end position="354"/>
    </location>
</feature>
<accession>A0ABU0PC97</accession>
<reference evidence="2 3" key="1">
    <citation type="submission" date="2023-07" db="EMBL/GenBank/DDBJ databases">
        <title>Comparative genomics of wheat-associated soil bacteria to identify genetic determinants of phenazine resistance.</title>
        <authorList>
            <person name="Mouncey N."/>
        </authorList>
    </citation>
    <scope>NUCLEOTIDE SEQUENCE [LARGE SCALE GENOMIC DNA]</scope>
    <source>
        <strain evidence="2 3">W2I7</strain>
    </source>
</reference>
<gene>
    <name evidence="2" type="ORF">QFZ46_003132</name>
</gene>
<feature type="transmembrane region" description="Helical" evidence="1">
    <location>
        <begin position="374"/>
        <end position="392"/>
    </location>
</feature>
<keyword evidence="1" id="KW-0812">Transmembrane</keyword>
<evidence type="ECO:0000313" key="2">
    <source>
        <dbReference type="EMBL" id="MDQ0644972.1"/>
    </source>
</evidence>
<evidence type="ECO:0000256" key="1">
    <source>
        <dbReference type="SAM" id="Phobius"/>
    </source>
</evidence>
<name>A0ABU0PC97_9MICO</name>
<sequence length="405" mass="44641">MAHRTLITAARRWANVPVTARIAVIYVLGRLVTTGFFALAAHLSGPGSRFGADASIGSFILGWDAQWYWLVAWEGYPATLPLTESGQVAENAWAFMPLYAYAAQVIGIPFGSWGVGALLISLVAGFFACVVLYRLLRGRIGDSAALWAATFFAWGPLAALFQVGYAEVLFVLLLLVALDLVARRRFVWLYLVIVLMAFTRPGVLAFALYLGLYGILRWARRRTDPLPAREVVHIVALGALATATGFAWQVIAGIGTGDPGAYLATELSWRRNWGIDAVGFIPFDGWLQAAQFWFAQWGMPGWWGVVVLLLLVGGAAAALSFAPQVRRIGVDLRLWSASYLLYLLAVFFPQSSTFRLLMPLTPLWGAVAVPRSRIYRLGVLAFCLLGQWAWIYHMYALGNAYWQVP</sequence>
<keyword evidence="1" id="KW-0472">Membrane</keyword>
<feature type="transmembrane region" description="Helical" evidence="1">
    <location>
        <begin position="113"/>
        <end position="133"/>
    </location>
</feature>
<dbReference type="RefSeq" id="WP_307363151.1">
    <property type="nucleotide sequence ID" value="NZ_JAUSXK010000001.1"/>
</dbReference>
<keyword evidence="1" id="KW-1133">Transmembrane helix</keyword>
<protein>
    <recommendedName>
        <fullName evidence="4">Integral membrane protein</fullName>
    </recommendedName>
</protein>
<evidence type="ECO:0008006" key="4">
    <source>
        <dbReference type="Google" id="ProtNLM"/>
    </source>
</evidence>
<dbReference type="Proteomes" id="UP001239085">
    <property type="component" value="Unassembled WGS sequence"/>
</dbReference>
<feature type="transmembrane region" description="Helical" evidence="1">
    <location>
        <begin position="187"/>
        <end position="210"/>
    </location>
</feature>
<comment type="caution">
    <text evidence="2">The sequence shown here is derived from an EMBL/GenBank/DDBJ whole genome shotgun (WGS) entry which is preliminary data.</text>
</comment>
<keyword evidence="3" id="KW-1185">Reference proteome</keyword>
<feature type="transmembrane region" description="Helical" evidence="1">
    <location>
        <begin position="302"/>
        <end position="322"/>
    </location>
</feature>
<feature type="transmembrane region" description="Helical" evidence="1">
    <location>
        <begin position="145"/>
        <end position="175"/>
    </location>
</feature>
<evidence type="ECO:0000313" key="3">
    <source>
        <dbReference type="Proteomes" id="UP001239085"/>
    </source>
</evidence>
<proteinExistence type="predicted"/>